<protein>
    <submittedName>
        <fullName evidence="4">Folate-binding protein</fullName>
    </submittedName>
</protein>
<evidence type="ECO:0000313" key="4">
    <source>
        <dbReference type="EMBL" id="UUX51489.1"/>
    </source>
</evidence>
<organism evidence="4 5">
    <name type="scientific">Nisaea acidiphila</name>
    <dbReference type="NCBI Taxonomy" id="1862145"/>
    <lineage>
        <taxon>Bacteria</taxon>
        <taxon>Pseudomonadati</taxon>
        <taxon>Pseudomonadota</taxon>
        <taxon>Alphaproteobacteria</taxon>
        <taxon>Rhodospirillales</taxon>
        <taxon>Thalassobaculaceae</taxon>
        <taxon>Nisaea</taxon>
    </lineage>
</organism>
<dbReference type="PIRSF" id="PIRSF006487">
    <property type="entry name" value="GcvT"/>
    <property type="match status" value="1"/>
</dbReference>
<dbReference type="GO" id="GO:0016226">
    <property type="term" value="P:iron-sulfur cluster assembly"/>
    <property type="evidence" value="ECO:0007669"/>
    <property type="project" value="TreeGrafter"/>
</dbReference>
<dbReference type="AlphaFoldDB" id="A0A9J7AYI1"/>
<sequence>MPACIDLKSRAVLSVSGPDARKFLQGLVSNDVEKVTPERAIHAAFLTAQGKYLFDFFIAEVAGALLLDCEAERLADFQKRLRLYKLRSKVEIEDAGDRYAVLAVTGDDAADALGFAGEAGAAKEVEGGTVFVDPRHAGLGARAIVRKEKRDAFIADNGLSEGSLQDYDCTRIRLGVPDGTRDMQVEKTVLLEAGFDELHGVDWQKGCYMGQELTARTKYRGLVKRRLMPVKILDGEMPAPGTPILRDEREVGEIRSGAGGMALAMLRLNALEDLEHAVLSAGGATVLPVKPDWASF</sequence>
<dbReference type="SUPFAM" id="SSF103025">
    <property type="entry name" value="Folate-binding domain"/>
    <property type="match status" value="1"/>
</dbReference>
<dbReference type="Pfam" id="PF25455">
    <property type="entry name" value="Beta-barrel_CAF17_C"/>
    <property type="match status" value="1"/>
</dbReference>
<dbReference type="RefSeq" id="WP_257771016.1">
    <property type="nucleotide sequence ID" value="NZ_CP102480.1"/>
</dbReference>
<dbReference type="NCBIfam" id="TIGR03317">
    <property type="entry name" value="ygfZ_signature"/>
    <property type="match status" value="1"/>
</dbReference>
<dbReference type="PANTHER" id="PTHR22602">
    <property type="entry name" value="TRANSFERASE CAF17, MITOCHONDRIAL-RELATED"/>
    <property type="match status" value="1"/>
</dbReference>
<dbReference type="KEGG" id="naci:NUH88_07275"/>
<dbReference type="InterPro" id="IPR006222">
    <property type="entry name" value="GCVT_N"/>
</dbReference>
<keyword evidence="5" id="KW-1185">Reference proteome</keyword>
<proteinExistence type="predicted"/>
<dbReference type="Gene3D" id="3.30.1360.120">
    <property type="entry name" value="Probable tRNA modification gtpase trme, domain 1"/>
    <property type="match status" value="1"/>
</dbReference>
<dbReference type="InterPro" id="IPR017703">
    <property type="entry name" value="YgfZ/GCV_T_CS"/>
</dbReference>
<accession>A0A9J7AYI1</accession>
<dbReference type="Pfam" id="PF01571">
    <property type="entry name" value="GCV_T"/>
    <property type="match status" value="1"/>
</dbReference>
<dbReference type="InterPro" id="IPR057460">
    <property type="entry name" value="CAF17_C"/>
</dbReference>
<evidence type="ECO:0000313" key="5">
    <source>
        <dbReference type="Proteomes" id="UP001060336"/>
    </source>
</evidence>
<evidence type="ECO:0000256" key="1">
    <source>
        <dbReference type="ARBA" id="ARBA00022946"/>
    </source>
</evidence>
<dbReference type="InterPro" id="IPR027266">
    <property type="entry name" value="TrmE/GcvT-like"/>
</dbReference>
<feature type="domain" description="CAF17 C-terminal" evidence="3">
    <location>
        <begin position="224"/>
        <end position="295"/>
    </location>
</feature>
<gene>
    <name evidence="4" type="ORF">NUH88_07275</name>
</gene>
<evidence type="ECO:0000259" key="2">
    <source>
        <dbReference type="Pfam" id="PF01571"/>
    </source>
</evidence>
<name>A0A9J7AYI1_9PROT</name>
<dbReference type="PANTHER" id="PTHR22602:SF0">
    <property type="entry name" value="TRANSFERASE CAF17, MITOCHONDRIAL-RELATED"/>
    <property type="match status" value="1"/>
</dbReference>
<feature type="domain" description="GCVT N-terminal" evidence="2">
    <location>
        <begin position="5"/>
        <end position="113"/>
    </location>
</feature>
<reference evidence="4" key="1">
    <citation type="submission" date="2022-08" db="EMBL/GenBank/DDBJ databases">
        <title>Nisaea acidiphila sp. nov., isolated from a marine algal debris and emended description of the genus Nisaea Urios et al. 2008.</title>
        <authorList>
            <person name="Kwon K."/>
        </authorList>
    </citation>
    <scope>NUCLEOTIDE SEQUENCE</scope>
    <source>
        <strain evidence="4">MEBiC11861</strain>
    </source>
</reference>
<dbReference type="EMBL" id="CP102480">
    <property type="protein sequence ID" value="UUX51489.1"/>
    <property type="molecule type" value="Genomic_DNA"/>
</dbReference>
<evidence type="ECO:0000259" key="3">
    <source>
        <dbReference type="Pfam" id="PF25455"/>
    </source>
</evidence>
<dbReference type="InterPro" id="IPR045179">
    <property type="entry name" value="YgfZ/GcvT"/>
</dbReference>
<keyword evidence="1" id="KW-0809">Transit peptide</keyword>
<dbReference type="Proteomes" id="UP001060336">
    <property type="component" value="Chromosome"/>
</dbReference>